<evidence type="ECO:0000313" key="9">
    <source>
        <dbReference type="RefSeq" id="XP_025424065.1"/>
    </source>
</evidence>
<comment type="similarity">
    <text evidence="1">Belongs to the UFD1 family.</text>
</comment>
<dbReference type="Gene3D" id="3.10.330.10">
    <property type="match status" value="1"/>
</dbReference>
<evidence type="ECO:0000256" key="2">
    <source>
        <dbReference type="ARBA" id="ARBA00022786"/>
    </source>
</evidence>
<dbReference type="Pfam" id="PF24842">
    <property type="entry name" value="UFD1_N2"/>
    <property type="match status" value="1"/>
</dbReference>
<evidence type="ECO:0000259" key="5">
    <source>
        <dbReference type="Pfam" id="PF03152"/>
    </source>
</evidence>
<proteinExistence type="inferred from homology"/>
<evidence type="ECO:0000256" key="4">
    <source>
        <dbReference type="SAM" id="MobiDB-lite"/>
    </source>
</evidence>
<dbReference type="Gene3D" id="2.40.40.50">
    <property type="entry name" value="Ubiquitin fusion degradation protein UFD1, N-terminal domain"/>
    <property type="match status" value="1"/>
</dbReference>
<organism evidence="7 8">
    <name type="scientific">Sipha flava</name>
    <name type="common">yellow sugarcane aphid</name>
    <dbReference type="NCBI Taxonomy" id="143950"/>
    <lineage>
        <taxon>Eukaryota</taxon>
        <taxon>Metazoa</taxon>
        <taxon>Ecdysozoa</taxon>
        <taxon>Arthropoda</taxon>
        <taxon>Hexapoda</taxon>
        <taxon>Insecta</taxon>
        <taxon>Pterygota</taxon>
        <taxon>Neoptera</taxon>
        <taxon>Paraneoptera</taxon>
        <taxon>Hemiptera</taxon>
        <taxon>Sternorrhyncha</taxon>
        <taxon>Aphidomorpha</taxon>
        <taxon>Aphidoidea</taxon>
        <taxon>Aphididae</taxon>
        <taxon>Sipha</taxon>
    </lineage>
</organism>
<name>A0A8B8GLD5_9HEMI</name>
<dbReference type="GO" id="GO:0036503">
    <property type="term" value="P:ERAD pathway"/>
    <property type="evidence" value="ECO:0007669"/>
    <property type="project" value="TreeGrafter"/>
</dbReference>
<dbReference type="Proteomes" id="UP000694846">
    <property type="component" value="Unplaced"/>
</dbReference>
<evidence type="ECO:0000256" key="1">
    <source>
        <dbReference type="ARBA" id="ARBA00006043"/>
    </source>
</evidence>
<dbReference type="RefSeq" id="XP_025424065.1">
    <property type="nucleotide sequence ID" value="XM_025568280.1"/>
</dbReference>
<dbReference type="InterPro" id="IPR055417">
    <property type="entry name" value="UFD1_N1"/>
</dbReference>
<dbReference type="Pfam" id="PF03152">
    <property type="entry name" value="UFD1_N1"/>
    <property type="match status" value="1"/>
</dbReference>
<keyword evidence="7" id="KW-1185">Reference proteome</keyword>
<feature type="region of interest" description="Disordered" evidence="4">
    <location>
        <begin position="276"/>
        <end position="303"/>
    </location>
</feature>
<reference evidence="8 9" key="1">
    <citation type="submission" date="2025-04" db="UniProtKB">
        <authorList>
            <consortium name="RefSeq"/>
        </authorList>
    </citation>
    <scope>IDENTIFICATION</scope>
    <source>
        <tissue evidence="8 9">Whole body</tissue>
    </source>
</reference>
<protein>
    <recommendedName>
        <fullName evidence="3">Ubiquitin fusion degradation protein 1 homolog</fullName>
    </recommendedName>
</protein>
<gene>
    <name evidence="8 9" type="primary">LOC112693285</name>
</gene>
<dbReference type="OrthoDB" id="422728at2759"/>
<dbReference type="PANTHER" id="PTHR12555">
    <property type="entry name" value="UBIQUITIN FUSION DEGRADATON PROTEIN 1"/>
    <property type="match status" value="1"/>
</dbReference>
<keyword evidence="2" id="KW-0833">Ubl conjugation pathway</keyword>
<dbReference type="RefSeq" id="XP_025424064.1">
    <property type="nucleotide sequence ID" value="XM_025568279.1"/>
</dbReference>
<dbReference type="FunFam" id="2.40.40.50:FF:000001">
    <property type="entry name" value="Ubiquitin fusion degradation protein 1 homolog"/>
    <property type="match status" value="1"/>
</dbReference>
<dbReference type="PANTHER" id="PTHR12555:SF13">
    <property type="entry name" value="UBIQUITIN RECOGNITION FACTOR IN ER-ASSOCIATED DEGRADATION PROTEIN 1"/>
    <property type="match status" value="1"/>
</dbReference>
<feature type="domain" description="Ubiquitin fusion degradation protein UFD1 N-terminal subdomain 1" evidence="5">
    <location>
        <begin position="18"/>
        <end position="113"/>
    </location>
</feature>
<dbReference type="InterPro" id="IPR055418">
    <property type="entry name" value="UFD1_N2"/>
</dbReference>
<evidence type="ECO:0000259" key="6">
    <source>
        <dbReference type="Pfam" id="PF24842"/>
    </source>
</evidence>
<evidence type="ECO:0000313" key="8">
    <source>
        <dbReference type="RefSeq" id="XP_025424064.1"/>
    </source>
</evidence>
<sequence>MFQFSLSMFSEMLRPFIMSYRCWSVSMLPGTEREDVERGGKIIMPPSALDTLTRLNINYPMLFRLTNKKKNKVTHCGVLEFIADEDKVYIPYWMMKNILLDEGDLVQVESVSLDVATFSKFQPQNSEFLDITNPKAVLENCLRNFACLTTGDIIAIKYNQKIYEMRVLKTEPGDAVSIIECDMNVDFAPPVGYKEPDHGKKDTDEEMMVDPADLMPEPTGFMAFKGSGNRLDGKKKKNNVDDESNQVKVAYQRGIPDYNYTVGTIQFIRNIRPVTNNQENENKDGFKAFGGSGSVLKPKPKKK</sequence>
<dbReference type="AlphaFoldDB" id="A0A8B8GLD5"/>
<dbReference type="InterPro" id="IPR042299">
    <property type="entry name" value="Ufd1-like_Nn"/>
</dbReference>
<evidence type="ECO:0000256" key="3">
    <source>
        <dbReference type="ARBA" id="ARBA00071119"/>
    </source>
</evidence>
<dbReference type="GeneID" id="112693285"/>
<dbReference type="GO" id="GO:0031593">
    <property type="term" value="F:polyubiquitin modification-dependent protein binding"/>
    <property type="evidence" value="ECO:0007669"/>
    <property type="project" value="TreeGrafter"/>
</dbReference>
<accession>A0A8B8GLD5</accession>
<dbReference type="GO" id="GO:0006511">
    <property type="term" value="P:ubiquitin-dependent protein catabolic process"/>
    <property type="evidence" value="ECO:0007669"/>
    <property type="project" value="InterPro"/>
</dbReference>
<dbReference type="InterPro" id="IPR004854">
    <property type="entry name" value="Ufd1-like"/>
</dbReference>
<evidence type="ECO:0000313" key="7">
    <source>
        <dbReference type="Proteomes" id="UP000694846"/>
    </source>
</evidence>
<feature type="domain" description="Ubiquitin fusion degradation protein UFD1 N-terminal subdomain 2" evidence="6">
    <location>
        <begin position="116"/>
        <end position="190"/>
    </location>
</feature>
<dbReference type="GO" id="GO:0034098">
    <property type="term" value="C:VCP-NPL4-UFD1 AAA ATPase complex"/>
    <property type="evidence" value="ECO:0007669"/>
    <property type="project" value="TreeGrafter"/>
</dbReference>
<dbReference type="FunFam" id="3.10.330.10:FF:000002">
    <property type="entry name" value="ubiquitin fusion degradation protein 1 homolog"/>
    <property type="match status" value="1"/>
</dbReference>